<reference evidence="3" key="1">
    <citation type="journal article" date="2019" name="Int. J. Syst. Evol. Microbiol.">
        <title>The Global Catalogue of Microorganisms (GCM) 10K type strain sequencing project: providing services to taxonomists for standard genome sequencing and annotation.</title>
        <authorList>
            <consortium name="The Broad Institute Genomics Platform"/>
            <consortium name="The Broad Institute Genome Sequencing Center for Infectious Disease"/>
            <person name="Wu L."/>
            <person name="Ma J."/>
        </authorList>
    </citation>
    <scope>NUCLEOTIDE SEQUENCE [LARGE SCALE GENOMIC DNA]</scope>
    <source>
        <strain evidence="3">KCTC 42087</strain>
    </source>
</reference>
<dbReference type="Pfam" id="PF19956">
    <property type="entry name" value="EAD2"/>
    <property type="match status" value="1"/>
</dbReference>
<comment type="caution">
    <text evidence="2">The sequence shown here is derived from an EMBL/GenBank/DDBJ whole genome shotgun (WGS) entry which is preliminary data.</text>
</comment>
<feature type="domain" description="Effector-associated" evidence="1">
    <location>
        <begin position="12"/>
        <end position="77"/>
    </location>
</feature>
<evidence type="ECO:0000313" key="2">
    <source>
        <dbReference type="EMBL" id="MFC5754550.1"/>
    </source>
</evidence>
<gene>
    <name evidence="2" type="ORF">ACFPZN_53815</name>
</gene>
<proteinExistence type="predicted"/>
<evidence type="ECO:0000313" key="3">
    <source>
        <dbReference type="Proteomes" id="UP001596074"/>
    </source>
</evidence>
<keyword evidence="3" id="KW-1185">Reference proteome</keyword>
<dbReference type="InterPro" id="IPR045431">
    <property type="entry name" value="EAD2"/>
</dbReference>
<evidence type="ECO:0000259" key="1">
    <source>
        <dbReference type="Pfam" id="PF19956"/>
    </source>
</evidence>
<dbReference type="Proteomes" id="UP001596074">
    <property type="component" value="Unassembled WGS sequence"/>
</dbReference>
<organism evidence="2 3">
    <name type="scientific">Actinomadura rugatobispora</name>
    <dbReference type="NCBI Taxonomy" id="1994"/>
    <lineage>
        <taxon>Bacteria</taxon>
        <taxon>Bacillati</taxon>
        <taxon>Actinomycetota</taxon>
        <taxon>Actinomycetes</taxon>
        <taxon>Streptosporangiales</taxon>
        <taxon>Thermomonosporaceae</taxon>
        <taxon>Actinomadura</taxon>
    </lineage>
</organism>
<protein>
    <recommendedName>
        <fullName evidence="1">Effector-associated domain-containing protein</fullName>
    </recommendedName>
</protein>
<dbReference type="RefSeq" id="WP_378292768.1">
    <property type="nucleotide sequence ID" value="NZ_JBHSON010000162.1"/>
</dbReference>
<name>A0ABW1AJM3_9ACTN</name>
<dbReference type="EMBL" id="JBHSON010000162">
    <property type="protein sequence ID" value="MFC5754550.1"/>
    <property type="molecule type" value="Genomic_DNA"/>
</dbReference>
<accession>A0ABW1AJM3</accession>
<sequence>MDLALGMAQLAGERERVVAALPVEIAGVIPRSFNARSDTYEIIRTCLDYPGGLQALLGFLQGFGGESPAFGEFRRAVVRLLYGG</sequence>